<evidence type="ECO:0000313" key="2">
    <source>
        <dbReference type="EMBL" id="SCL29175.1"/>
    </source>
</evidence>
<keyword evidence="3" id="KW-1185">Reference proteome</keyword>
<feature type="compositionally biased region" description="Low complexity" evidence="1">
    <location>
        <begin position="126"/>
        <end position="144"/>
    </location>
</feature>
<feature type="compositionally biased region" description="Gly residues" evidence="1">
    <location>
        <begin position="145"/>
        <end position="163"/>
    </location>
</feature>
<feature type="compositionally biased region" description="Gly residues" evidence="1">
    <location>
        <begin position="189"/>
        <end position="200"/>
    </location>
</feature>
<feature type="compositionally biased region" description="Polar residues" evidence="1">
    <location>
        <begin position="426"/>
        <end position="438"/>
    </location>
</feature>
<proteinExistence type="predicted"/>
<feature type="region of interest" description="Disordered" evidence="1">
    <location>
        <begin position="349"/>
        <end position="403"/>
    </location>
</feature>
<evidence type="ECO:0000313" key="3">
    <source>
        <dbReference type="Proteomes" id="UP000198906"/>
    </source>
</evidence>
<dbReference type="STRING" id="47866.GA0074694_5320"/>
<feature type="compositionally biased region" description="Low complexity" evidence="1">
    <location>
        <begin position="201"/>
        <end position="238"/>
    </location>
</feature>
<dbReference type="AlphaFoldDB" id="A0A1C6SII9"/>
<feature type="compositionally biased region" description="Gly residues" evidence="1">
    <location>
        <begin position="1"/>
        <end position="10"/>
    </location>
</feature>
<sequence>MSPGRWGVGGAPARRGATVVPGPGAAPGMSGVRHWSRWTTGPVGSPAVLRPPVDGRAVEGRTGTRGGTDAARCGPPTGATGDGRSPDGPDGARATTGGAGDGCRAACSAAGVGSGDRPAWGSGDVAAGSAPARGASARELVAPGRTGGPGRTTGGGASAGSGGPRPARTGRWGVGDAPVCAEPAPPDSPGGGVPPGGPGAGASPVRGAASADRRVGAAGTVRARPPVGVTGPVEGGTTAVSEVPVGEGAVTPLVGWVDGVRKARWTMVSGGAEGASARGVPVRRRVGAGGGAVTSGLARAAGAATPGGLPHRVGPPPAGRVGVGPGRAGSGCPGAERWTGAVPAAAGRSVPASSAGGRPVSAAGPVWGRSGTRRWTAGRCGVGPRSVSGRTRRGRARSRATPRGAWSLTRWPSGVHRVGSWKVPSRSANRSRSVTSTGAGVRARWIGGRLHQAGSAGPAGPASGVGPGAVDAGAVAAGVGSGPGDGRTAVGPATRARVSAASRRILSRSPIVPH</sequence>
<feature type="compositionally biased region" description="Low complexity" evidence="1">
    <location>
        <begin position="493"/>
        <end position="514"/>
    </location>
</feature>
<organism evidence="2 3">
    <name type="scientific">Micromonospora inyonensis</name>
    <dbReference type="NCBI Taxonomy" id="47866"/>
    <lineage>
        <taxon>Bacteria</taxon>
        <taxon>Bacillati</taxon>
        <taxon>Actinomycetota</taxon>
        <taxon>Actinomycetes</taxon>
        <taxon>Micromonosporales</taxon>
        <taxon>Micromonosporaceae</taxon>
        <taxon>Micromonospora</taxon>
    </lineage>
</organism>
<accession>A0A1C6SII9</accession>
<reference evidence="3" key="1">
    <citation type="submission" date="2016-06" db="EMBL/GenBank/DDBJ databases">
        <authorList>
            <person name="Varghese N."/>
        </authorList>
    </citation>
    <scope>NUCLEOTIDE SEQUENCE [LARGE SCALE GENOMIC DNA]</scope>
    <source>
        <strain evidence="3">DSM 46123</strain>
    </source>
</reference>
<dbReference type="Proteomes" id="UP000198906">
    <property type="component" value="Unassembled WGS sequence"/>
</dbReference>
<feature type="region of interest" description="Disordered" evidence="1">
    <location>
        <begin position="1"/>
        <end position="239"/>
    </location>
</feature>
<dbReference type="EMBL" id="FMHU01000002">
    <property type="protein sequence ID" value="SCL29175.1"/>
    <property type="molecule type" value="Genomic_DNA"/>
</dbReference>
<evidence type="ECO:0000256" key="1">
    <source>
        <dbReference type="SAM" id="MobiDB-lite"/>
    </source>
</evidence>
<feature type="region of interest" description="Disordered" evidence="1">
    <location>
        <begin position="479"/>
        <end position="514"/>
    </location>
</feature>
<gene>
    <name evidence="2" type="ORF">GA0074694_5320</name>
</gene>
<protein>
    <submittedName>
        <fullName evidence="2">Uncharacterized protein</fullName>
    </submittedName>
</protein>
<name>A0A1C6SII9_9ACTN</name>
<feature type="compositionally biased region" description="Basic residues" evidence="1">
    <location>
        <begin position="390"/>
        <end position="400"/>
    </location>
</feature>
<feature type="compositionally biased region" description="Low complexity" evidence="1">
    <location>
        <begin position="88"/>
        <end position="111"/>
    </location>
</feature>
<feature type="region of interest" description="Disordered" evidence="1">
    <location>
        <begin position="420"/>
        <end position="440"/>
    </location>
</feature>